<evidence type="ECO:0000313" key="2">
    <source>
        <dbReference type="EMBL" id="EOW84068.1"/>
    </source>
</evidence>
<dbReference type="PATRIC" id="fig|1121865.3.peg.1525"/>
<dbReference type="Proteomes" id="UP000014113">
    <property type="component" value="Unassembled WGS sequence"/>
</dbReference>
<dbReference type="EMBL" id="ASWJ01000005">
    <property type="protein sequence ID" value="EOW84068.1"/>
    <property type="molecule type" value="Genomic_DNA"/>
</dbReference>
<dbReference type="RefSeq" id="WP_016183697.1">
    <property type="nucleotide sequence ID" value="NZ_JXKI01000005.1"/>
</dbReference>
<organism evidence="2 3">
    <name type="scientific">Enterococcus columbae DSM 7374 = ATCC 51263</name>
    <dbReference type="NCBI Taxonomy" id="1121865"/>
    <lineage>
        <taxon>Bacteria</taxon>
        <taxon>Bacillati</taxon>
        <taxon>Bacillota</taxon>
        <taxon>Bacilli</taxon>
        <taxon>Lactobacillales</taxon>
        <taxon>Enterococcaceae</taxon>
        <taxon>Enterococcus</taxon>
    </lineage>
</organism>
<comment type="caution">
    <text evidence="2">The sequence shown here is derived from an EMBL/GenBank/DDBJ whole genome shotgun (WGS) entry which is preliminary data.</text>
</comment>
<keyword evidence="3" id="KW-1185">Reference proteome</keyword>
<sequence>MSKGIHLPRWIAYVGVFMIFITMMATSYQLKKNVNKANVTNENYLATLVKEDPLYNTSVYHEVIIDRPMSETELIDYGKEIYQYAKRPQVIRLIQPVSKESFDPLDQPGEVQEIDFYISAKTQILWYRMIYPLQAIFKENLSNIFDLAIETNVDLKHLVIYAKVDVKAGATPSKFMSYLPTLHEQLVSGTKTEKPIEHVKMTLETDSGEYIYDRTNQNELIHVKKLTNEGKDGKG</sequence>
<gene>
    <name evidence="2" type="ORF">I568_01227</name>
</gene>
<keyword evidence="1" id="KW-0472">Membrane</keyword>
<feature type="transmembrane region" description="Helical" evidence="1">
    <location>
        <begin position="12"/>
        <end position="30"/>
    </location>
</feature>
<name>S1NEH2_9ENTE</name>
<evidence type="ECO:0000256" key="1">
    <source>
        <dbReference type="SAM" id="Phobius"/>
    </source>
</evidence>
<keyword evidence="1" id="KW-1133">Transmembrane helix</keyword>
<evidence type="ECO:0000313" key="3">
    <source>
        <dbReference type="Proteomes" id="UP000014113"/>
    </source>
</evidence>
<accession>S1NEH2</accession>
<reference evidence="2 3" key="1">
    <citation type="submission" date="2013-03" db="EMBL/GenBank/DDBJ databases">
        <title>The Genome Sequence of Enterococcus columbae ATCC_51263 (PacBio/Illumina hybrid assembly).</title>
        <authorList>
            <consortium name="The Broad Institute Genomics Platform"/>
            <consortium name="The Broad Institute Genome Sequencing Center for Infectious Disease"/>
            <person name="Earl A."/>
            <person name="Russ C."/>
            <person name="Gilmore M."/>
            <person name="Surin D."/>
            <person name="Walker B."/>
            <person name="Young S."/>
            <person name="Zeng Q."/>
            <person name="Gargeya S."/>
            <person name="Fitzgerald M."/>
            <person name="Haas B."/>
            <person name="Abouelleil A."/>
            <person name="Allen A.W."/>
            <person name="Alvarado L."/>
            <person name="Arachchi H.M."/>
            <person name="Berlin A.M."/>
            <person name="Chapman S.B."/>
            <person name="Gainer-Dewar J."/>
            <person name="Goldberg J."/>
            <person name="Griggs A."/>
            <person name="Gujja S."/>
            <person name="Hansen M."/>
            <person name="Howarth C."/>
            <person name="Imamovic A."/>
            <person name="Ireland A."/>
            <person name="Larimer J."/>
            <person name="McCowan C."/>
            <person name="Murphy C."/>
            <person name="Pearson M."/>
            <person name="Poon T.W."/>
            <person name="Priest M."/>
            <person name="Roberts A."/>
            <person name="Saif S."/>
            <person name="Shea T."/>
            <person name="Sisk P."/>
            <person name="Sykes S."/>
            <person name="Wortman J."/>
            <person name="Nusbaum C."/>
            <person name="Birren B."/>
        </authorList>
    </citation>
    <scope>NUCLEOTIDE SEQUENCE [LARGE SCALE GENOMIC DNA]</scope>
    <source>
        <strain evidence="2 3">ATCC 51263</strain>
    </source>
</reference>
<dbReference type="STRING" id="1121865.OMW_01584"/>
<protein>
    <submittedName>
        <fullName evidence="2">Uncharacterized protein</fullName>
    </submittedName>
</protein>
<dbReference type="AlphaFoldDB" id="S1NEH2"/>
<proteinExistence type="predicted"/>
<keyword evidence="1" id="KW-0812">Transmembrane</keyword>